<keyword evidence="1" id="KW-1133">Transmembrane helix</keyword>
<keyword evidence="1" id="KW-0812">Transmembrane</keyword>
<keyword evidence="3" id="KW-1185">Reference proteome</keyword>
<evidence type="ECO:0000313" key="3">
    <source>
        <dbReference type="Proteomes" id="UP001500016"/>
    </source>
</evidence>
<dbReference type="EMBL" id="BAAAPE010000001">
    <property type="protein sequence ID" value="GAA2061411.1"/>
    <property type="molecule type" value="Genomic_DNA"/>
</dbReference>
<protein>
    <recommendedName>
        <fullName evidence="4">Lipoprotein</fullName>
    </recommendedName>
</protein>
<evidence type="ECO:0000256" key="1">
    <source>
        <dbReference type="SAM" id="Phobius"/>
    </source>
</evidence>
<reference evidence="2 3" key="1">
    <citation type="journal article" date="2019" name="Int. J. Syst. Evol. Microbiol.">
        <title>The Global Catalogue of Microorganisms (GCM) 10K type strain sequencing project: providing services to taxonomists for standard genome sequencing and annotation.</title>
        <authorList>
            <consortium name="The Broad Institute Genomics Platform"/>
            <consortium name="The Broad Institute Genome Sequencing Center for Infectious Disease"/>
            <person name="Wu L."/>
            <person name="Ma J."/>
        </authorList>
    </citation>
    <scope>NUCLEOTIDE SEQUENCE [LARGE SCALE GENOMIC DNA]</scope>
    <source>
        <strain evidence="2 3">JCM 15478</strain>
    </source>
</reference>
<accession>A0ABN2VFT3</accession>
<feature type="transmembrane region" description="Helical" evidence="1">
    <location>
        <begin position="21"/>
        <end position="43"/>
    </location>
</feature>
<gene>
    <name evidence="2" type="ORF">GCM10009801_03740</name>
</gene>
<name>A0ABN2VFT3_9ACTN</name>
<sequence length="196" mass="20490">MDHHPLAERRFRFRIRRRARLFGAVPLLVAGVTGVAGVAGVTACSSDSSGSDSADLKSFRTQYKGQCASLAGEGSAAQLARIVPDARTFGISAGKARCVVKADGKRAVTLAVEPARGKEDWQADVVAGVKWGSDQERLDKFGGGYVSGSAAALYVPCPGKRARSVLVTSPPGGHHKKDLATLAERTAARSVKRAGC</sequence>
<dbReference type="RefSeq" id="WP_344523200.1">
    <property type="nucleotide sequence ID" value="NZ_BAAAPE010000001.1"/>
</dbReference>
<proteinExistence type="predicted"/>
<evidence type="ECO:0008006" key="4">
    <source>
        <dbReference type="Google" id="ProtNLM"/>
    </source>
</evidence>
<evidence type="ECO:0000313" key="2">
    <source>
        <dbReference type="EMBL" id="GAA2061411.1"/>
    </source>
</evidence>
<comment type="caution">
    <text evidence="2">The sequence shown here is derived from an EMBL/GenBank/DDBJ whole genome shotgun (WGS) entry which is preliminary data.</text>
</comment>
<dbReference type="Proteomes" id="UP001500016">
    <property type="component" value="Unassembled WGS sequence"/>
</dbReference>
<keyword evidence="1" id="KW-0472">Membrane</keyword>
<organism evidence="2 3">
    <name type="scientific">Streptomyces albiaxialis</name>
    <dbReference type="NCBI Taxonomy" id="329523"/>
    <lineage>
        <taxon>Bacteria</taxon>
        <taxon>Bacillati</taxon>
        <taxon>Actinomycetota</taxon>
        <taxon>Actinomycetes</taxon>
        <taxon>Kitasatosporales</taxon>
        <taxon>Streptomycetaceae</taxon>
        <taxon>Streptomyces</taxon>
    </lineage>
</organism>